<evidence type="ECO:0000256" key="8">
    <source>
        <dbReference type="ARBA" id="ARBA00024997"/>
    </source>
</evidence>
<sequence length="301" mass="33623">MNALAFPTVVYALVSLVQCIPFKGSHELTLRPGRNLIGKELDCIQMSNDEGDFWYRSTGDEEGTCGFYIVGHHDELVEVEFTAIDVDCKQNGAVSVIDGWELNGEYFPGVQDHALPLVQRVHQFCGKEAKLASYKTFRSSQNVALILYQIPRKGQGFQVTVRFVRNHQPCNVLSMFDTGVYTLYNYGRRINCTFSIIYPEAVQILSLNVGNAGRTFGETGLITKCAERGSEDYVEFRDGVGLSPMKMNAVMNVCGLHPMPEADKIPLPCQNSVVRLVSSGEYQNSVTFSYRKLKPFEGQCL</sequence>
<dbReference type="RefSeq" id="XP_013385648.1">
    <property type="nucleotide sequence ID" value="XM_013530194.1"/>
</dbReference>
<dbReference type="Proteomes" id="UP000085678">
    <property type="component" value="Unplaced"/>
</dbReference>
<reference evidence="14" key="1">
    <citation type="submission" date="2025-08" db="UniProtKB">
        <authorList>
            <consortium name="RefSeq"/>
        </authorList>
    </citation>
    <scope>IDENTIFICATION</scope>
    <source>
        <tissue evidence="14">Gonads</tissue>
    </source>
</reference>
<feature type="signal peptide" evidence="10">
    <location>
        <begin position="1"/>
        <end position="19"/>
    </location>
</feature>
<proteinExistence type="inferred from homology"/>
<dbReference type="FunCoup" id="A0A1S3HHR6">
    <property type="interactions" value="59"/>
</dbReference>
<evidence type="ECO:0000256" key="9">
    <source>
        <dbReference type="ARBA" id="ARBA00033162"/>
    </source>
</evidence>
<dbReference type="InterPro" id="IPR035914">
    <property type="entry name" value="Sperma_CUB_dom_sf"/>
</dbReference>
<dbReference type="Pfam" id="PF05428">
    <property type="entry name" value="CRF-BP_N"/>
    <property type="match status" value="1"/>
</dbReference>
<keyword evidence="7" id="KW-0325">Glycoprotein</keyword>
<dbReference type="PANTHER" id="PTHR10278:SF0">
    <property type="entry name" value="CORTICOTROPIN-RELEASING FACTOR-BINDING PROTEIN"/>
    <property type="match status" value="1"/>
</dbReference>
<evidence type="ECO:0000256" key="3">
    <source>
        <dbReference type="ARBA" id="ARBA00015713"/>
    </source>
</evidence>
<accession>A0A1S3HHR6</accession>
<dbReference type="OrthoDB" id="10056927at2759"/>
<evidence type="ECO:0000256" key="4">
    <source>
        <dbReference type="ARBA" id="ARBA00022525"/>
    </source>
</evidence>
<dbReference type="PANTHER" id="PTHR10278">
    <property type="entry name" value="CORTICOTROPIN-RELEASING FACTOR-BINDING PROTEIN"/>
    <property type="match status" value="1"/>
</dbReference>
<dbReference type="SUPFAM" id="SSF49854">
    <property type="entry name" value="Spermadhesin, CUB domain"/>
    <property type="match status" value="1"/>
</dbReference>
<evidence type="ECO:0000256" key="1">
    <source>
        <dbReference type="ARBA" id="ARBA00004613"/>
    </source>
</evidence>
<keyword evidence="6" id="KW-1015">Disulfide bond</keyword>
<feature type="chain" id="PRO_5010317278" description="Corticotropin-releasing factor-binding protein" evidence="10">
    <location>
        <begin position="20"/>
        <end position="301"/>
    </location>
</feature>
<dbReference type="AlphaFoldDB" id="A0A1S3HHR6"/>
<dbReference type="GO" id="GO:0005615">
    <property type="term" value="C:extracellular space"/>
    <property type="evidence" value="ECO:0007669"/>
    <property type="project" value="TreeGrafter"/>
</dbReference>
<keyword evidence="4" id="KW-0964">Secreted</keyword>
<evidence type="ECO:0000256" key="10">
    <source>
        <dbReference type="SAM" id="SignalP"/>
    </source>
</evidence>
<gene>
    <name evidence="14" type="primary">LOC106155393</name>
</gene>
<dbReference type="GO" id="GO:0051424">
    <property type="term" value="F:corticotropin-releasing hormone binding"/>
    <property type="evidence" value="ECO:0007669"/>
    <property type="project" value="InterPro"/>
</dbReference>
<evidence type="ECO:0000256" key="6">
    <source>
        <dbReference type="ARBA" id="ARBA00023157"/>
    </source>
</evidence>
<dbReference type="InParanoid" id="A0A1S3HHR6"/>
<dbReference type="InterPro" id="IPR056177">
    <property type="entry name" value="CRF-BP_N"/>
</dbReference>
<comment type="similarity">
    <text evidence="2">Belongs to the CRF-binding protein family.</text>
</comment>
<evidence type="ECO:0000259" key="12">
    <source>
        <dbReference type="Pfam" id="PF23541"/>
    </source>
</evidence>
<name>A0A1S3HHR6_LINAN</name>
<dbReference type="InterPro" id="IPR056178">
    <property type="entry name" value="CRF-BP_C"/>
</dbReference>
<evidence type="ECO:0000259" key="11">
    <source>
        <dbReference type="Pfam" id="PF05428"/>
    </source>
</evidence>
<evidence type="ECO:0000256" key="2">
    <source>
        <dbReference type="ARBA" id="ARBA00008313"/>
    </source>
</evidence>
<dbReference type="GO" id="GO:0051460">
    <property type="term" value="P:negative regulation of corticotropin secretion"/>
    <property type="evidence" value="ECO:0007669"/>
    <property type="project" value="TreeGrafter"/>
</dbReference>
<comment type="subcellular location">
    <subcellularLocation>
        <location evidence="1">Secreted</location>
    </subcellularLocation>
</comment>
<dbReference type="Pfam" id="PF23541">
    <property type="entry name" value="CRF-BP_C"/>
    <property type="match status" value="1"/>
</dbReference>
<protein>
    <recommendedName>
        <fullName evidence="3">Corticotropin-releasing factor-binding protein</fullName>
    </recommendedName>
    <alternativeName>
        <fullName evidence="9">Corticotropin-releasing hormone-binding protein</fullName>
    </alternativeName>
</protein>
<organism evidence="13 14">
    <name type="scientific">Lingula anatina</name>
    <name type="common">Brachiopod</name>
    <name type="synonym">Lingula unguis</name>
    <dbReference type="NCBI Taxonomy" id="7574"/>
    <lineage>
        <taxon>Eukaryota</taxon>
        <taxon>Metazoa</taxon>
        <taxon>Spiralia</taxon>
        <taxon>Lophotrochozoa</taxon>
        <taxon>Brachiopoda</taxon>
        <taxon>Linguliformea</taxon>
        <taxon>Lingulata</taxon>
        <taxon>Lingulida</taxon>
        <taxon>Linguloidea</taxon>
        <taxon>Lingulidae</taxon>
        <taxon>Lingula</taxon>
    </lineage>
</organism>
<dbReference type="STRING" id="7574.A0A1S3HHR6"/>
<keyword evidence="5 10" id="KW-0732">Signal</keyword>
<dbReference type="KEGG" id="lak:106155393"/>
<keyword evidence="13" id="KW-1185">Reference proteome</keyword>
<dbReference type="OMA" id="EFCFPSI"/>
<dbReference type="InterPro" id="IPR008435">
    <property type="entry name" value="CRF-bd"/>
</dbReference>
<evidence type="ECO:0000313" key="14">
    <source>
        <dbReference type="RefSeq" id="XP_013385648.1"/>
    </source>
</evidence>
<evidence type="ECO:0000313" key="13">
    <source>
        <dbReference type="Proteomes" id="UP000085678"/>
    </source>
</evidence>
<evidence type="ECO:0000256" key="5">
    <source>
        <dbReference type="ARBA" id="ARBA00022729"/>
    </source>
</evidence>
<dbReference type="GeneID" id="106155393"/>
<evidence type="ECO:0000256" key="7">
    <source>
        <dbReference type="ARBA" id="ARBA00023180"/>
    </source>
</evidence>
<feature type="domain" description="Corticotropin-releasing factor binding protein C-terminal" evidence="12">
    <location>
        <begin position="172"/>
        <end position="297"/>
    </location>
</feature>
<feature type="domain" description="Corticotropin-releasing factor binding protein N-terminal" evidence="11">
    <location>
        <begin position="39"/>
        <end position="162"/>
    </location>
</feature>
<comment type="function">
    <text evidence="8">Binds CRF and inactivates it. May prevent inappropriate pituitary-adrenal stimulation in pregnancy.</text>
</comment>
<dbReference type="GO" id="GO:0009755">
    <property type="term" value="P:hormone-mediated signaling pathway"/>
    <property type="evidence" value="ECO:0007669"/>
    <property type="project" value="TreeGrafter"/>
</dbReference>